<proteinExistence type="predicted"/>
<keyword evidence="3" id="KW-0630">Potassium</keyword>
<dbReference type="Proteomes" id="UP000886786">
    <property type="component" value="Unassembled WGS sequence"/>
</dbReference>
<dbReference type="InterPro" id="IPR031168">
    <property type="entry name" value="G_TrmE"/>
</dbReference>
<evidence type="ECO:0000259" key="5">
    <source>
        <dbReference type="PROSITE" id="PS51709"/>
    </source>
</evidence>
<feature type="non-terminal residue" evidence="6">
    <location>
        <position position="1"/>
    </location>
</feature>
<accession>A0A9D0ZQE3</accession>
<dbReference type="NCBIfam" id="TIGR00231">
    <property type="entry name" value="small_GTP"/>
    <property type="match status" value="1"/>
</dbReference>
<evidence type="ECO:0000256" key="3">
    <source>
        <dbReference type="ARBA" id="ARBA00022958"/>
    </source>
</evidence>
<dbReference type="InterPro" id="IPR025867">
    <property type="entry name" value="MnmE_helical"/>
</dbReference>
<dbReference type="InterPro" id="IPR005225">
    <property type="entry name" value="Small_GTP-bd"/>
</dbReference>
<evidence type="ECO:0000256" key="2">
    <source>
        <dbReference type="ARBA" id="ARBA00022741"/>
    </source>
</evidence>
<dbReference type="Pfam" id="PF01926">
    <property type="entry name" value="MMR_HSR1"/>
    <property type="match status" value="1"/>
</dbReference>
<keyword evidence="2" id="KW-0547">Nucleotide-binding</keyword>
<dbReference type="Pfam" id="PF12631">
    <property type="entry name" value="MnmE_helical"/>
    <property type="match status" value="1"/>
</dbReference>
<dbReference type="Gene3D" id="3.40.50.300">
    <property type="entry name" value="P-loop containing nucleotide triphosphate hydrolases"/>
    <property type="match status" value="1"/>
</dbReference>
<dbReference type="PRINTS" id="PR00326">
    <property type="entry name" value="GTP1OBG"/>
</dbReference>
<feature type="domain" description="TrmE-type G" evidence="5">
    <location>
        <begin position="40"/>
        <end position="193"/>
    </location>
</feature>
<comment type="caution">
    <text evidence="6">The sequence shown here is derived from an EMBL/GenBank/DDBJ whole genome shotgun (WGS) entry which is preliminary data.</text>
</comment>
<dbReference type="SUPFAM" id="SSF116878">
    <property type="entry name" value="TrmE connector domain"/>
    <property type="match status" value="1"/>
</dbReference>
<protein>
    <submittedName>
        <fullName evidence="6">GTP-binding protein</fullName>
    </submittedName>
</protein>
<dbReference type="GO" id="GO:0005829">
    <property type="term" value="C:cytosol"/>
    <property type="evidence" value="ECO:0007669"/>
    <property type="project" value="TreeGrafter"/>
</dbReference>
<dbReference type="GO" id="GO:0030488">
    <property type="term" value="P:tRNA methylation"/>
    <property type="evidence" value="ECO:0007669"/>
    <property type="project" value="TreeGrafter"/>
</dbReference>
<dbReference type="SUPFAM" id="SSF52540">
    <property type="entry name" value="P-loop containing nucleoside triphosphate hydrolases"/>
    <property type="match status" value="1"/>
</dbReference>
<dbReference type="EMBL" id="DVFV01000044">
    <property type="protein sequence ID" value="HIQ90474.1"/>
    <property type="molecule type" value="Genomic_DNA"/>
</dbReference>
<reference evidence="6" key="2">
    <citation type="journal article" date="2021" name="PeerJ">
        <title>Extensive microbial diversity within the chicken gut microbiome revealed by metagenomics and culture.</title>
        <authorList>
            <person name="Gilroy R."/>
            <person name="Ravi A."/>
            <person name="Getino M."/>
            <person name="Pursley I."/>
            <person name="Horton D.L."/>
            <person name="Alikhan N.F."/>
            <person name="Baker D."/>
            <person name="Gharbi K."/>
            <person name="Hall N."/>
            <person name="Watson M."/>
            <person name="Adriaenssens E.M."/>
            <person name="Foster-Nyarko E."/>
            <person name="Jarju S."/>
            <person name="Secka A."/>
            <person name="Antonio M."/>
            <person name="Oren A."/>
            <person name="Chaudhuri R.R."/>
            <person name="La Ragione R."/>
            <person name="Hildebrand F."/>
            <person name="Pallen M.J."/>
        </authorList>
    </citation>
    <scope>NUCLEOTIDE SEQUENCE</scope>
    <source>
        <strain evidence="6">CHK147-3167</strain>
    </source>
</reference>
<dbReference type="GO" id="GO:0005525">
    <property type="term" value="F:GTP binding"/>
    <property type="evidence" value="ECO:0007669"/>
    <property type="project" value="UniProtKB-KW"/>
</dbReference>
<dbReference type="AlphaFoldDB" id="A0A9D0ZQE3"/>
<evidence type="ECO:0000256" key="4">
    <source>
        <dbReference type="ARBA" id="ARBA00023134"/>
    </source>
</evidence>
<name>A0A9D0ZQE3_9FIRM</name>
<dbReference type="InterPro" id="IPR027368">
    <property type="entry name" value="MnmE_dom2"/>
</dbReference>
<dbReference type="InterPro" id="IPR027417">
    <property type="entry name" value="P-loop_NTPase"/>
</dbReference>
<dbReference type="PANTHER" id="PTHR42714:SF2">
    <property type="entry name" value="TRNA MODIFICATION GTPASE GTPBP3, MITOCHONDRIAL"/>
    <property type="match status" value="1"/>
</dbReference>
<evidence type="ECO:0000256" key="1">
    <source>
        <dbReference type="ARBA" id="ARBA00022694"/>
    </source>
</evidence>
<dbReference type="PANTHER" id="PTHR42714">
    <property type="entry name" value="TRNA MODIFICATION GTPASE GTPBP3"/>
    <property type="match status" value="1"/>
</dbReference>
<gene>
    <name evidence="6" type="ORF">IAB27_02450</name>
</gene>
<dbReference type="PROSITE" id="PS51709">
    <property type="entry name" value="G_TRME"/>
    <property type="match status" value="1"/>
</dbReference>
<evidence type="ECO:0000313" key="7">
    <source>
        <dbReference type="Proteomes" id="UP000886786"/>
    </source>
</evidence>
<dbReference type="GO" id="GO:0002098">
    <property type="term" value="P:tRNA wobble uridine modification"/>
    <property type="evidence" value="ECO:0007669"/>
    <property type="project" value="TreeGrafter"/>
</dbReference>
<dbReference type="FunFam" id="3.40.50.300:FF:000494">
    <property type="entry name" value="tRNA modification GTPase MnmE"/>
    <property type="match status" value="1"/>
</dbReference>
<dbReference type="InterPro" id="IPR006073">
    <property type="entry name" value="GTP-bd"/>
</dbReference>
<reference evidence="6" key="1">
    <citation type="submission" date="2020-10" db="EMBL/GenBank/DDBJ databases">
        <authorList>
            <person name="Gilroy R."/>
        </authorList>
    </citation>
    <scope>NUCLEOTIDE SEQUENCE</scope>
    <source>
        <strain evidence="6">CHK147-3167</strain>
    </source>
</reference>
<evidence type="ECO:0000313" key="6">
    <source>
        <dbReference type="EMBL" id="HIQ90474.1"/>
    </source>
</evidence>
<dbReference type="Gene3D" id="1.20.120.430">
    <property type="entry name" value="tRNA modification GTPase MnmE domain 2"/>
    <property type="match status" value="1"/>
</dbReference>
<dbReference type="CDD" id="cd04164">
    <property type="entry name" value="trmE"/>
    <property type="match status" value="1"/>
</dbReference>
<keyword evidence="1" id="KW-0819">tRNA processing</keyword>
<sequence length="271" mass="30527">EYEDTPVMTNNKVKNSLNSLEKKINNILEKSNEGEIIKNGIKTVIAGKPNVGKSSLLNRLLGEDRAIVTDVQGTTRDSIEASLVIDNIVLNLIDTAGIRDTSDTVESIGVSKSLSLIDQADLVLFVLNYNEEMTADERMILEKIRDKNHIIIVNKTDLEKKLDTSELDNPIYISIKDDKNIDEIKDRIKELFNLEKIETGDLTYLTSARSKAILRQVLDSVSDVREGIDNYPIDIVEIDLKKIWNLLGDIIGENYSEELLDELFSRFCVGK</sequence>
<keyword evidence="4" id="KW-0342">GTP-binding</keyword>
<organism evidence="6 7">
    <name type="scientific">Candidatus Coprosoma intestinipullorum</name>
    <dbReference type="NCBI Taxonomy" id="2840752"/>
    <lineage>
        <taxon>Bacteria</taxon>
        <taxon>Bacillati</taxon>
        <taxon>Bacillota</taxon>
        <taxon>Bacillota incertae sedis</taxon>
        <taxon>Candidatus Coprosoma</taxon>
    </lineage>
</organism>